<dbReference type="EMBL" id="BKCJ010000974">
    <property type="protein sequence ID" value="GEU37801.1"/>
    <property type="molecule type" value="Genomic_DNA"/>
</dbReference>
<sequence length="350" mass="38410">MERGFLSQKGSEGRGVKEKIINGNKTNTAGIGLFTALDGILNEVTPVSVNEGVTPSVVDMTVEMENISSLEDTTILGSFQPLSTSVTTTAGNSPGKSSYANVTGKPSRKKLNIRTLFTPGGGGGGKYGLVHSMFSSSTRLFSFQFSFMDGLDAMLENGLWFIRNNPLILKKWHLDENLLKEGVSTVSVWLKLHGVLVTTFSEDGLSAIATKLGTPFMLDSYTFDMFMQSWGRSSYVRAMIELRADVELKDNIVKPLRCEACKVFRHIHGECPKNTGDGEKKTLKKPSQTSRELLTIRKAILMDEAGNPLKKVEYPGNYDSEDEVASIDYDMARSMASERVGFGTQSLLEQ</sequence>
<proteinExistence type="predicted"/>
<reference evidence="1" key="1">
    <citation type="journal article" date="2019" name="Sci. Rep.">
        <title>Draft genome of Tanacetum cinerariifolium, the natural source of mosquito coil.</title>
        <authorList>
            <person name="Yamashiro T."/>
            <person name="Shiraishi A."/>
            <person name="Satake H."/>
            <person name="Nakayama K."/>
        </authorList>
    </citation>
    <scope>NUCLEOTIDE SEQUENCE</scope>
</reference>
<comment type="caution">
    <text evidence="1">The sequence shown here is derived from an EMBL/GenBank/DDBJ whole genome shotgun (WGS) entry which is preliminary data.</text>
</comment>
<evidence type="ECO:0000313" key="1">
    <source>
        <dbReference type="EMBL" id="GEU37801.1"/>
    </source>
</evidence>
<dbReference type="PANTHER" id="PTHR31286">
    <property type="entry name" value="GLYCINE-RICH CELL WALL STRUCTURAL PROTEIN 1.8-LIKE"/>
    <property type="match status" value="1"/>
</dbReference>
<protein>
    <submittedName>
        <fullName evidence="1">Uncharacterized protein</fullName>
    </submittedName>
</protein>
<dbReference type="InterPro" id="IPR040256">
    <property type="entry name" value="At4g02000-like"/>
</dbReference>
<name>A0A6L2JL77_TANCI</name>
<accession>A0A6L2JL77</accession>
<dbReference type="PANTHER" id="PTHR31286:SF99">
    <property type="entry name" value="DUF4283 DOMAIN-CONTAINING PROTEIN"/>
    <property type="match status" value="1"/>
</dbReference>
<dbReference type="AlphaFoldDB" id="A0A6L2JL77"/>
<organism evidence="1">
    <name type="scientific">Tanacetum cinerariifolium</name>
    <name type="common">Dalmatian daisy</name>
    <name type="synonym">Chrysanthemum cinerariifolium</name>
    <dbReference type="NCBI Taxonomy" id="118510"/>
    <lineage>
        <taxon>Eukaryota</taxon>
        <taxon>Viridiplantae</taxon>
        <taxon>Streptophyta</taxon>
        <taxon>Embryophyta</taxon>
        <taxon>Tracheophyta</taxon>
        <taxon>Spermatophyta</taxon>
        <taxon>Magnoliopsida</taxon>
        <taxon>eudicotyledons</taxon>
        <taxon>Gunneridae</taxon>
        <taxon>Pentapetalae</taxon>
        <taxon>asterids</taxon>
        <taxon>campanulids</taxon>
        <taxon>Asterales</taxon>
        <taxon>Asteraceae</taxon>
        <taxon>Asteroideae</taxon>
        <taxon>Anthemideae</taxon>
        <taxon>Anthemidinae</taxon>
        <taxon>Tanacetum</taxon>
    </lineage>
</organism>
<gene>
    <name evidence="1" type="ORF">Tci_009779</name>
</gene>